<evidence type="ECO:0000256" key="1">
    <source>
        <dbReference type="ARBA" id="ARBA00023224"/>
    </source>
</evidence>
<dbReference type="Pfam" id="PF00015">
    <property type="entry name" value="MCPsignal"/>
    <property type="match status" value="1"/>
</dbReference>
<dbReference type="RefSeq" id="WP_130969273.1">
    <property type="nucleotide sequence ID" value="NZ_SIXI01000009.1"/>
</dbReference>
<dbReference type="InterPro" id="IPR004090">
    <property type="entry name" value="Chemotax_Me-accpt_rcpt"/>
</dbReference>
<name>A0A4Q9GWT7_9BURK</name>
<reference evidence="5 6" key="1">
    <citation type="submission" date="2019-02" db="EMBL/GenBank/DDBJ databases">
        <title>Aquabacterium sp. strain KMB7.</title>
        <authorList>
            <person name="Chen W.-M."/>
        </authorList>
    </citation>
    <scope>NUCLEOTIDE SEQUENCE [LARGE SCALE GENOMIC DNA]</scope>
    <source>
        <strain evidence="5 6">KMB7</strain>
    </source>
</reference>
<gene>
    <name evidence="5" type="ORF">EYS42_16350</name>
</gene>
<dbReference type="Gene3D" id="1.10.287.950">
    <property type="entry name" value="Methyl-accepting chemotaxis protein"/>
    <property type="match status" value="1"/>
</dbReference>
<dbReference type="SUPFAM" id="SSF58104">
    <property type="entry name" value="Methyl-accepting chemotaxis protein (MCP) signaling domain"/>
    <property type="match status" value="1"/>
</dbReference>
<comment type="caution">
    <text evidence="5">The sequence shown here is derived from an EMBL/GenBank/DDBJ whole genome shotgun (WGS) entry which is preliminary data.</text>
</comment>
<dbReference type="AlphaFoldDB" id="A0A4Q9GWT7"/>
<protein>
    <recommendedName>
        <fullName evidence="4">Methyl-accepting transducer domain-containing protein</fullName>
    </recommendedName>
</protein>
<dbReference type="Proteomes" id="UP000292120">
    <property type="component" value="Unassembled WGS sequence"/>
</dbReference>
<dbReference type="EMBL" id="SIXI01000009">
    <property type="protein sequence ID" value="TBO27677.1"/>
    <property type="molecule type" value="Genomic_DNA"/>
</dbReference>
<organism evidence="5 6">
    <name type="scientific">Aquabacterium lacunae</name>
    <dbReference type="NCBI Taxonomy" id="2528630"/>
    <lineage>
        <taxon>Bacteria</taxon>
        <taxon>Pseudomonadati</taxon>
        <taxon>Pseudomonadota</taxon>
        <taxon>Betaproteobacteria</taxon>
        <taxon>Burkholderiales</taxon>
        <taxon>Aquabacterium</taxon>
    </lineage>
</organism>
<dbReference type="GO" id="GO:0006935">
    <property type="term" value="P:chemotaxis"/>
    <property type="evidence" value="ECO:0007669"/>
    <property type="project" value="InterPro"/>
</dbReference>
<dbReference type="OrthoDB" id="8781344at2"/>
<dbReference type="PANTHER" id="PTHR32089:SF112">
    <property type="entry name" value="LYSOZYME-LIKE PROTEIN-RELATED"/>
    <property type="match status" value="1"/>
</dbReference>
<dbReference type="GO" id="GO:0004888">
    <property type="term" value="F:transmembrane signaling receptor activity"/>
    <property type="evidence" value="ECO:0007669"/>
    <property type="project" value="InterPro"/>
</dbReference>
<keyword evidence="1 3" id="KW-0807">Transducer</keyword>
<comment type="similarity">
    <text evidence="2">Belongs to the methyl-accepting chemotaxis (MCP) protein family.</text>
</comment>
<evidence type="ECO:0000256" key="2">
    <source>
        <dbReference type="ARBA" id="ARBA00029447"/>
    </source>
</evidence>
<dbReference type="SMART" id="SM00283">
    <property type="entry name" value="MA"/>
    <property type="match status" value="1"/>
</dbReference>
<dbReference type="InterPro" id="IPR004089">
    <property type="entry name" value="MCPsignal_dom"/>
</dbReference>
<dbReference type="GO" id="GO:0016020">
    <property type="term" value="C:membrane"/>
    <property type="evidence" value="ECO:0007669"/>
    <property type="project" value="InterPro"/>
</dbReference>
<accession>A0A4Q9GWT7</accession>
<proteinExistence type="inferred from homology"/>
<dbReference type="PANTHER" id="PTHR32089">
    <property type="entry name" value="METHYL-ACCEPTING CHEMOTAXIS PROTEIN MCPB"/>
    <property type="match status" value="1"/>
</dbReference>
<evidence type="ECO:0000259" key="4">
    <source>
        <dbReference type="PROSITE" id="PS50111"/>
    </source>
</evidence>
<sequence length="343" mass="37979">MGLLPGWLSGVRGHTSHDDARERGLTARMSEGFTILCNQLRRAETSSHGAVMAMTGRISAVNERCGALQGELSNASAKSQQLALDAEEQMRRQQHALAMLNEHEERFQQAVQLHTARVDALLSQVRELIPLTNTIRDIARQTDLLAINAAIEAARAGPEGAGFKIVAAEVRQLANQTAEAAQRISQGIQGISRTEESLQQEGEPGARMDNRLLDELAQDIEKMGATPGQIATDLARLAVQMEGDMRTIRMDLVDTLAQMQFQDVNRQIIEQVCENLQDVGQRVPRWMNGSHRQGWQHTQDDVQAMLDGWQARYVMNHQRDAHAQAGSGHTGVRADESRVIELF</sequence>
<evidence type="ECO:0000256" key="3">
    <source>
        <dbReference type="PROSITE-ProRule" id="PRU00284"/>
    </source>
</evidence>
<dbReference type="PRINTS" id="PR00260">
    <property type="entry name" value="CHEMTRNSDUCR"/>
</dbReference>
<keyword evidence="6" id="KW-1185">Reference proteome</keyword>
<dbReference type="GO" id="GO:0007165">
    <property type="term" value="P:signal transduction"/>
    <property type="evidence" value="ECO:0007669"/>
    <property type="project" value="UniProtKB-KW"/>
</dbReference>
<evidence type="ECO:0000313" key="6">
    <source>
        <dbReference type="Proteomes" id="UP000292120"/>
    </source>
</evidence>
<evidence type="ECO:0000313" key="5">
    <source>
        <dbReference type="EMBL" id="TBO27677.1"/>
    </source>
</evidence>
<dbReference type="PROSITE" id="PS50111">
    <property type="entry name" value="CHEMOTAXIS_TRANSDUC_2"/>
    <property type="match status" value="1"/>
</dbReference>
<feature type="domain" description="Methyl-accepting transducer" evidence="4">
    <location>
        <begin position="71"/>
        <end position="193"/>
    </location>
</feature>